<reference evidence="3 4" key="1">
    <citation type="submission" date="2023-06" db="EMBL/GenBank/DDBJ databases">
        <authorList>
            <person name="Yushchuk O."/>
            <person name="Binda E."/>
            <person name="Ruckert-Reed C."/>
            <person name="Fedorenko V."/>
            <person name="Kalinowski J."/>
            <person name="Marinelli F."/>
        </authorList>
    </citation>
    <scope>NUCLEOTIDE SEQUENCE [LARGE SCALE GENOMIC DNA]</scope>
    <source>
        <strain evidence="3 4">NRRL 3884</strain>
    </source>
</reference>
<dbReference type="EMBL" id="CP126980">
    <property type="protein sequence ID" value="WIM97398.1"/>
    <property type="molecule type" value="Genomic_DNA"/>
</dbReference>
<accession>A0ABY8WJW4</accession>
<proteinExistence type="predicted"/>
<organism evidence="3 4">
    <name type="scientific">Actinoplanes oblitus</name>
    <dbReference type="NCBI Taxonomy" id="3040509"/>
    <lineage>
        <taxon>Bacteria</taxon>
        <taxon>Bacillati</taxon>
        <taxon>Actinomycetota</taxon>
        <taxon>Actinomycetes</taxon>
        <taxon>Micromonosporales</taxon>
        <taxon>Micromonosporaceae</taxon>
        <taxon>Actinoplanes</taxon>
    </lineage>
</organism>
<dbReference type="InterPro" id="IPR001919">
    <property type="entry name" value="CBD2"/>
</dbReference>
<keyword evidence="4" id="KW-1185">Reference proteome</keyword>
<dbReference type="RefSeq" id="WP_284918797.1">
    <property type="nucleotide sequence ID" value="NZ_CP126980.1"/>
</dbReference>
<feature type="region of interest" description="Disordered" evidence="1">
    <location>
        <begin position="63"/>
        <end position="132"/>
    </location>
</feature>
<dbReference type="SMART" id="SM00637">
    <property type="entry name" value="CBD_II"/>
    <property type="match status" value="1"/>
</dbReference>
<dbReference type="InterPro" id="IPR008965">
    <property type="entry name" value="CBM2/CBM3_carb-bd_dom_sf"/>
</dbReference>
<feature type="domain" description="CBM2" evidence="2">
    <location>
        <begin position="122"/>
        <end position="228"/>
    </location>
</feature>
<evidence type="ECO:0000259" key="2">
    <source>
        <dbReference type="PROSITE" id="PS51173"/>
    </source>
</evidence>
<dbReference type="InterPro" id="IPR012291">
    <property type="entry name" value="CBM2_carb-bd_dom_sf"/>
</dbReference>
<evidence type="ECO:0000313" key="4">
    <source>
        <dbReference type="Proteomes" id="UP001240150"/>
    </source>
</evidence>
<sequence>MSKHRDRQFFIARSVFGLAAAFLVGLVVWIAVRAGGPAEADDTPVIVQPSADLRAAESTTAPLLSAPPSAATPARHASPSASVSPSVSPSASASPSASPSKSSASPSPSKSPKPSPSKTTVSPPAPQDLSATYSTVSSWDRAFVASVQITNRGSQAHDLSLTLTYPAGVSLGGTWNARGSSSGSTITLGGVSVPPGRTITVGFQSSKTTTSKITPTGCTVVGGSCSVS</sequence>
<gene>
    <name evidence="3" type="ORF">ACTOB_000912</name>
</gene>
<dbReference type="SUPFAM" id="SSF49384">
    <property type="entry name" value="Carbohydrate-binding domain"/>
    <property type="match status" value="1"/>
</dbReference>
<name>A0ABY8WJW4_9ACTN</name>
<dbReference type="PROSITE" id="PS51173">
    <property type="entry name" value="CBM2"/>
    <property type="match status" value="1"/>
</dbReference>
<evidence type="ECO:0000313" key="3">
    <source>
        <dbReference type="EMBL" id="WIM97398.1"/>
    </source>
</evidence>
<protein>
    <submittedName>
        <fullName evidence="3">Cellulose binding domain-containing protein</fullName>
    </submittedName>
</protein>
<dbReference type="Pfam" id="PF00553">
    <property type="entry name" value="CBM_2"/>
    <property type="match status" value="1"/>
</dbReference>
<dbReference type="Proteomes" id="UP001240150">
    <property type="component" value="Chromosome"/>
</dbReference>
<feature type="compositionally biased region" description="Low complexity" evidence="1">
    <location>
        <begin position="63"/>
        <end position="108"/>
    </location>
</feature>
<evidence type="ECO:0000256" key="1">
    <source>
        <dbReference type="SAM" id="MobiDB-lite"/>
    </source>
</evidence>
<dbReference type="Gene3D" id="2.60.40.290">
    <property type="match status" value="1"/>
</dbReference>